<dbReference type="Pfam" id="PF03413">
    <property type="entry name" value="PepSY"/>
    <property type="match status" value="1"/>
</dbReference>
<dbReference type="InterPro" id="IPR027268">
    <property type="entry name" value="Peptidase_M4/M1_CTD_sf"/>
</dbReference>
<evidence type="ECO:0000256" key="9">
    <source>
        <dbReference type="ARBA" id="ARBA00023145"/>
    </source>
</evidence>
<dbReference type="Gene3D" id="3.10.170.10">
    <property type="match status" value="1"/>
</dbReference>
<protein>
    <recommendedName>
        <fullName evidence="11">Neutral metalloproteinase</fullName>
        <ecNumber evidence="11">3.4.24.-</ecNumber>
    </recommendedName>
</protein>
<dbReference type="Proteomes" id="UP000198312">
    <property type="component" value="Chromosome"/>
</dbReference>
<keyword evidence="4" id="KW-0479">Metal-binding</keyword>
<keyword evidence="7 11" id="KW-0862">Zinc</keyword>
<accession>A0A220U843</accession>
<dbReference type="Pfam" id="PF02868">
    <property type="entry name" value="Peptidase_M4_C"/>
    <property type="match status" value="1"/>
</dbReference>
<keyword evidence="8 11" id="KW-0482">Metalloprotease</keyword>
<feature type="domain" description="PepSY" evidence="14">
    <location>
        <begin position="181"/>
        <end position="243"/>
    </location>
</feature>
<dbReference type="InterPro" id="IPR050728">
    <property type="entry name" value="Zinc_Metalloprotease_M4"/>
</dbReference>
<comment type="subcellular location">
    <subcellularLocation>
        <location evidence="11">Secreted</location>
    </subcellularLocation>
</comment>
<evidence type="ECO:0000256" key="4">
    <source>
        <dbReference type="ARBA" id="ARBA00022723"/>
    </source>
</evidence>
<evidence type="ECO:0000256" key="11">
    <source>
        <dbReference type="RuleBase" id="RU366073"/>
    </source>
</evidence>
<comment type="cofactor">
    <cofactor evidence="1 11">
        <name>Zn(2+)</name>
        <dbReference type="ChEBI" id="CHEBI:29105"/>
    </cofactor>
</comment>
<dbReference type="GO" id="GO:0004222">
    <property type="term" value="F:metalloendopeptidase activity"/>
    <property type="evidence" value="ECO:0007669"/>
    <property type="project" value="UniProtKB-UniRule"/>
</dbReference>
<dbReference type="PANTHER" id="PTHR33794">
    <property type="entry name" value="BACILLOLYSIN"/>
    <property type="match status" value="1"/>
</dbReference>
<dbReference type="InterPro" id="IPR001570">
    <property type="entry name" value="Peptidase_M4_C_domain"/>
</dbReference>
<feature type="domain" description="FTP" evidence="15">
    <location>
        <begin position="90"/>
        <end position="136"/>
    </location>
</feature>
<reference evidence="16 17" key="1">
    <citation type="submission" date="2017-07" db="EMBL/GenBank/DDBJ databases">
        <title>Virgibacillus sp. LM2416.</title>
        <authorList>
            <person name="Tak E.J."/>
            <person name="Bae J.-W."/>
        </authorList>
    </citation>
    <scope>NUCLEOTIDE SEQUENCE [LARGE SCALE GENOMIC DNA]</scope>
    <source>
        <strain evidence="16 17">LM2416</strain>
    </source>
</reference>
<evidence type="ECO:0000259" key="12">
    <source>
        <dbReference type="Pfam" id="PF01447"/>
    </source>
</evidence>
<evidence type="ECO:0000256" key="2">
    <source>
        <dbReference type="ARBA" id="ARBA00009388"/>
    </source>
</evidence>
<keyword evidence="11" id="KW-0964">Secreted</keyword>
<evidence type="ECO:0000256" key="3">
    <source>
        <dbReference type="ARBA" id="ARBA00022670"/>
    </source>
</evidence>
<evidence type="ECO:0000256" key="1">
    <source>
        <dbReference type="ARBA" id="ARBA00001947"/>
    </source>
</evidence>
<dbReference type="Gene3D" id="1.10.390.10">
    <property type="entry name" value="Neutral Protease Domain 2"/>
    <property type="match status" value="1"/>
</dbReference>
<dbReference type="InterPro" id="IPR011096">
    <property type="entry name" value="FTP_domain"/>
</dbReference>
<feature type="domain" description="Peptidase M4" evidence="12">
    <location>
        <begin position="255"/>
        <end position="400"/>
    </location>
</feature>
<evidence type="ECO:0000256" key="10">
    <source>
        <dbReference type="PIRSR" id="PIRSR623612-1"/>
    </source>
</evidence>
<dbReference type="InterPro" id="IPR023612">
    <property type="entry name" value="Peptidase_M4"/>
</dbReference>
<dbReference type="InterPro" id="IPR013856">
    <property type="entry name" value="Peptidase_M4_domain"/>
</dbReference>
<dbReference type="KEGG" id="vil:CFK37_04370"/>
<dbReference type="SUPFAM" id="SSF55486">
    <property type="entry name" value="Metalloproteases ('zincins'), catalytic domain"/>
    <property type="match status" value="1"/>
</dbReference>
<evidence type="ECO:0000256" key="5">
    <source>
        <dbReference type="ARBA" id="ARBA00022729"/>
    </source>
</evidence>
<dbReference type="RefSeq" id="WP_089063537.1">
    <property type="nucleotide sequence ID" value="NZ_CP022315.1"/>
</dbReference>
<sequence length="550" mass="59667">MTGTALALSLTFTGFAGTANAAETGDMVLQDMKSMTKSNFDVVWNHDKSAPTFVSGNLSKKSINGVGNIKQYLVSNKEIFGLNPDSDLSFIDKSKDKLGMTHYEFTQSVDGVPVYGAKFTVHTNKQGIVTSVTGNVHPDAAKDLNSNLKSDLSKKDAINKAWKSIDLTKKDTKAKKADKKALKEAAKLTDSGVKNTVENAELVVYTQEDTSKLAYHVELQFIYPEPGNWQIFIDAKDGSVIDSYNAVMDAGSAKGYGYGVLGDYKELNTYLSNGTYFLYDVTNPMNGVIETFTAENGTSLPGYRSADSDNAFTASYQGAAVDAQAYADTVYDYYYNTFGLNSFDGNGSTIRSTVHYGSNYNNAFWNGQQMVYGDGDGSTFAPLSGALDVVAHELTHAVTDYSAGLVYQDQPGALNESMSDVFSVFVERDDYLLGEDVYTPRRSGDALRSLSNPPAYGQPDHMNDYVYTSADNGGVHTNSGIPNKAGYLTINSIGVAKAEKIYYRALTVYMGPYSNFSDTRAALLQSAADYYGYGSEYDAVANAWNNVGVN</sequence>
<feature type="domain" description="Peptidase M4 C-terminal" evidence="13">
    <location>
        <begin position="403"/>
        <end position="549"/>
    </location>
</feature>
<keyword evidence="5 11" id="KW-0732">Signal</keyword>
<comment type="similarity">
    <text evidence="2 11">Belongs to the peptidase M4 family.</text>
</comment>
<dbReference type="Gene3D" id="3.10.450.40">
    <property type="match status" value="1"/>
</dbReference>
<feature type="chain" id="PRO_5023158795" description="Neutral metalloproteinase" evidence="11">
    <location>
        <begin position="22"/>
        <end position="550"/>
    </location>
</feature>
<evidence type="ECO:0000313" key="17">
    <source>
        <dbReference type="Proteomes" id="UP000198312"/>
    </source>
</evidence>
<dbReference type="PRINTS" id="PR00730">
    <property type="entry name" value="THERMOLYSIN"/>
</dbReference>
<dbReference type="PANTHER" id="PTHR33794:SF1">
    <property type="entry name" value="BACILLOLYSIN"/>
    <property type="match status" value="1"/>
</dbReference>
<dbReference type="OrthoDB" id="291295at2"/>
<keyword evidence="17" id="KW-1185">Reference proteome</keyword>
<evidence type="ECO:0000259" key="15">
    <source>
        <dbReference type="Pfam" id="PF07504"/>
    </source>
</evidence>
<organism evidence="16 17">
    <name type="scientific">Virgibacillus phasianinus</name>
    <dbReference type="NCBI Taxonomy" id="2017483"/>
    <lineage>
        <taxon>Bacteria</taxon>
        <taxon>Bacillati</taxon>
        <taxon>Bacillota</taxon>
        <taxon>Bacilli</taxon>
        <taxon>Bacillales</taxon>
        <taxon>Bacillaceae</taxon>
        <taxon>Virgibacillus</taxon>
    </lineage>
</organism>
<keyword evidence="3 11" id="KW-0645">Protease</keyword>
<comment type="function">
    <text evidence="11">Extracellular zinc metalloprotease.</text>
</comment>
<evidence type="ECO:0000259" key="13">
    <source>
        <dbReference type="Pfam" id="PF02868"/>
    </source>
</evidence>
<dbReference type="AlphaFoldDB" id="A0A220U843"/>
<feature type="active site" evidence="10">
    <location>
        <position position="393"/>
    </location>
</feature>
<dbReference type="GO" id="GO:0046872">
    <property type="term" value="F:metal ion binding"/>
    <property type="evidence" value="ECO:0007669"/>
    <property type="project" value="UniProtKB-UniRule"/>
</dbReference>
<dbReference type="CDD" id="cd09597">
    <property type="entry name" value="M4_TLP"/>
    <property type="match status" value="1"/>
</dbReference>
<dbReference type="Pfam" id="PF07504">
    <property type="entry name" value="FTP"/>
    <property type="match status" value="1"/>
</dbReference>
<keyword evidence="6 11" id="KW-0378">Hydrolase</keyword>
<keyword evidence="9" id="KW-0865">Zymogen</keyword>
<dbReference type="Gene3D" id="3.10.450.490">
    <property type="match status" value="1"/>
</dbReference>
<dbReference type="EMBL" id="CP022315">
    <property type="protein sequence ID" value="ASK64287.1"/>
    <property type="molecule type" value="Genomic_DNA"/>
</dbReference>
<dbReference type="Pfam" id="PF01447">
    <property type="entry name" value="Peptidase_M4"/>
    <property type="match status" value="1"/>
</dbReference>
<proteinExistence type="inferred from homology"/>
<evidence type="ECO:0000256" key="8">
    <source>
        <dbReference type="ARBA" id="ARBA00023049"/>
    </source>
</evidence>
<dbReference type="GO" id="GO:0006508">
    <property type="term" value="P:proteolysis"/>
    <property type="evidence" value="ECO:0007669"/>
    <property type="project" value="UniProtKB-KW"/>
</dbReference>
<gene>
    <name evidence="16" type="ORF">CFK37_04370</name>
</gene>
<evidence type="ECO:0000259" key="14">
    <source>
        <dbReference type="Pfam" id="PF03413"/>
    </source>
</evidence>
<dbReference type="InterPro" id="IPR025711">
    <property type="entry name" value="PepSY"/>
</dbReference>
<dbReference type="EC" id="3.4.24.-" evidence="11"/>
<feature type="active site" description="Proton donor" evidence="10">
    <location>
        <position position="476"/>
    </location>
</feature>
<name>A0A220U843_9BACI</name>
<feature type="signal peptide" evidence="11">
    <location>
        <begin position="1"/>
        <end position="21"/>
    </location>
</feature>
<evidence type="ECO:0000256" key="6">
    <source>
        <dbReference type="ARBA" id="ARBA00022801"/>
    </source>
</evidence>
<evidence type="ECO:0000256" key="7">
    <source>
        <dbReference type="ARBA" id="ARBA00022833"/>
    </source>
</evidence>
<dbReference type="GO" id="GO:0005576">
    <property type="term" value="C:extracellular region"/>
    <property type="evidence" value="ECO:0007669"/>
    <property type="project" value="UniProtKB-SubCell"/>
</dbReference>
<evidence type="ECO:0000313" key="16">
    <source>
        <dbReference type="EMBL" id="ASK64287.1"/>
    </source>
</evidence>